<dbReference type="PANTHER" id="PTHR32002:SF41">
    <property type="entry name" value="PROTEIN NLP8"/>
    <property type="match status" value="1"/>
</dbReference>
<comment type="caution">
    <text evidence="1">The sequence shown here is derived from an EMBL/GenBank/DDBJ whole genome shotgun (WGS) entry which is preliminary data.</text>
</comment>
<evidence type="ECO:0000313" key="2">
    <source>
        <dbReference type="Proteomes" id="UP001202328"/>
    </source>
</evidence>
<organism evidence="1 2">
    <name type="scientific">Papaver atlanticum</name>
    <dbReference type="NCBI Taxonomy" id="357466"/>
    <lineage>
        <taxon>Eukaryota</taxon>
        <taxon>Viridiplantae</taxon>
        <taxon>Streptophyta</taxon>
        <taxon>Embryophyta</taxon>
        <taxon>Tracheophyta</taxon>
        <taxon>Spermatophyta</taxon>
        <taxon>Magnoliopsida</taxon>
        <taxon>Ranunculales</taxon>
        <taxon>Papaveraceae</taxon>
        <taxon>Papaveroideae</taxon>
        <taxon>Papaver</taxon>
    </lineage>
</organism>
<proteinExistence type="predicted"/>
<dbReference type="InterPro" id="IPR045012">
    <property type="entry name" value="NLP"/>
</dbReference>
<dbReference type="Proteomes" id="UP001202328">
    <property type="component" value="Unassembled WGS sequence"/>
</dbReference>
<dbReference type="AlphaFoldDB" id="A0AAD4SC36"/>
<dbReference type="PANTHER" id="PTHR32002">
    <property type="entry name" value="PROTEIN NLP8"/>
    <property type="match status" value="1"/>
</dbReference>
<keyword evidence="2" id="KW-1185">Reference proteome</keyword>
<reference evidence="1" key="1">
    <citation type="submission" date="2022-04" db="EMBL/GenBank/DDBJ databases">
        <title>A functionally conserved STORR gene fusion in Papaver species that diverged 16.8 million years ago.</title>
        <authorList>
            <person name="Catania T."/>
        </authorList>
    </citation>
    <scope>NUCLEOTIDE SEQUENCE</scope>
    <source>
        <strain evidence="1">S-188037</strain>
    </source>
</reference>
<evidence type="ECO:0000313" key="1">
    <source>
        <dbReference type="EMBL" id="KAI3895608.1"/>
    </source>
</evidence>
<dbReference type="EMBL" id="JAJJMB010011896">
    <property type="protein sequence ID" value="KAI3895608.1"/>
    <property type="molecule type" value="Genomic_DNA"/>
</dbReference>
<gene>
    <name evidence="1" type="ORF">MKW98_025399</name>
</gene>
<evidence type="ECO:0008006" key="3">
    <source>
        <dbReference type="Google" id="ProtNLM"/>
    </source>
</evidence>
<sequence>MLKSIVLLYKDLAAFEVLTHVIGAIDHEVRGSLALPIIDLEDQSCRAVLELVTVKENPNFDHEIDNVCRALQMLEIIIL</sequence>
<name>A0AAD4SC36_9MAGN</name>
<accession>A0AAD4SC36</accession>
<dbReference type="GO" id="GO:0003700">
    <property type="term" value="F:DNA-binding transcription factor activity"/>
    <property type="evidence" value="ECO:0007669"/>
    <property type="project" value="InterPro"/>
</dbReference>
<protein>
    <recommendedName>
        <fullName evidence="3">GAF domain-containing protein</fullName>
    </recommendedName>
</protein>